<name>A0A831Z179_UNCKA</name>
<sequence length="102" mass="11545">MPKENLHPTYYPEAKVTCTSCGTTYSIGSTQPELKVEVCANCHPFYTGKEILLDTEGRVEKFEKKRAIGEAKRKAREAKKSATELKEEQKRPLSLKELLEQG</sequence>
<dbReference type="InterPro" id="IPR027491">
    <property type="entry name" value="Ribosomal_bL31_A"/>
</dbReference>
<dbReference type="PROSITE" id="PS01143">
    <property type="entry name" value="RIBOSOMAL_L31"/>
    <property type="match status" value="1"/>
</dbReference>
<keyword evidence="2 7" id="KW-0699">rRNA-binding</keyword>
<dbReference type="PANTHER" id="PTHR33280:SF1">
    <property type="entry name" value="LARGE RIBOSOMAL SUBUNIT PROTEIN BL31C"/>
    <property type="match status" value="1"/>
</dbReference>
<comment type="similarity">
    <text evidence="1 7">Belongs to the bacterial ribosomal protein bL31 family. Type A subfamily.</text>
</comment>
<evidence type="ECO:0000256" key="7">
    <source>
        <dbReference type="HAMAP-Rule" id="MF_00501"/>
    </source>
</evidence>
<dbReference type="Pfam" id="PF01197">
    <property type="entry name" value="Ribosomal_L31"/>
    <property type="match status" value="1"/>
</dbReference>
<dbReference type="InterPro" id="IPR042105">
    <property type="entry name" value="Ribosomal_bL31_sf"/>
</dbReference>
<evidence type="ECO:0000313" key="9">
    <source>
        <dbReference type="EMBL" id="HEX62040.1"/>
    </source>
</evidence>
<proteinExistence type="inferred from homology"/>
<dbReference type="GO" id="GO:0005840">
    <property type="term" value="C:ribosome"/>
    <property type="evidence" value="ECO:0007669"/>
    <property type="project" value="UniProtKB-KW"/>
</dbReference>
<feature type="compositionally biased region" description="Basic and acidic residues" evidence="8">
    <location>
        <begin position="70"/>
        <end position="91"/>
    </location>
</feature>
<comment type="caution">
    <text evidence="7">Lacks conserved residue(s) required for the propagation of feature annotation.</text>
</comment>
<evidence type="ECO:0000256" key="8">
    <source>
        <dbReference type="SAM" id="MobiDB-lite"/>
    </source>
</evidence>
<protein>
    <recommendedName>
        <fullName evidence="6 7">Large ribosomal subunit protein bL31</fullName>
    </recommendedName>
</protein>
<comment type="function">
    <text evidence="7">Binds the 23S rRNA.</text>
</comment>
<dbReference type="GO" id="GO:0003735">
    <property type="term" value="F:structural constituent of ribosome"/>
    <property type="evidence" value="ECO:0007669"/>
    <property type="project" value="InterPro"/>
</dbReference>
<organism evidence="9">
    <name type="scientific">candidate division WWE3 bacterium</name>
    <dbReference type="NCBI Taxonomy" id="2053526"/>
    <lineage>
        <taxon>Bacteria</taxon>
        <taxon>Katanobacteria</taxon>
    </lineage>
</organism>
<comment type="caution">
    <text evidence="9">The sequence shown here is derived from an EMBL/GenBank/DDBJ whole genome shotgun (WGS) entry which is preliminary data.</text>
</comment>
<dbReference type="AlphaFoldDB" id="A0A831Z179"/>
<dbReference type="Gene3D" id="4.10.830.30">
    <property type="entry name" value="Ribosomal protein L31"/>
    <property type="match status" value="1"/>
</dbReference>
<dbReference type="NCBIfam" id="NF000612">
    <property type="entry name" value="PRK00019.1"/>
    <property type="match status" value="1"/>
</dbReference>
<accession>A0A831Z179</accession>
<dbReference type="InterPro" id="IPR002150">
    <property type="entry name" value="Ribosomal_bL31"/>
</dbReference>
<reference evidence="9" key="1">
    <citation type="journal article" date="2020" name="mSystems">
        <title>Genome- and Community-Level Interaction Insights into Carbon Utilization and Element Cycling Functions of Hydrothermarchaeota in Hydrothermal Sediment.</title>
        <authorList>
            <person name="Zhou Z."/>
            <person name="Liu Y."/>
            <person name="Xu W."/>
            <person name="Pan J."/>
            <person name="Luo Z.H."/>
            <person name="Li M."/>
        </authorList>
    </citation>
    <scope>NUCLEOTIDE SEQUENCE [LARGE SCALE GENOMIC DNA]</scope>
    <source>
        <strain evidence="9">SpSt-361</strain>
    </source>
</reference>
<evidence type="ECO:0000256" key="1">
    <source>
        <dbReference type="ARBA" id="ARBA00009296"/>
    </source>
</evidence>
<evidence type="ECO:0000256" key="5">
    <source>
        <dbReference type="ARBA" id="ARBA00023274"/>
    </source>
</evidence>
<keyword evidence="5 7" id="KW-0687">Ribonucleoprotein</keyword>
<dbReference type="PANTHER" id="PTHR33280">
    <property type="entry name" value="50S RIBOSOMAL PROTEIN L31, CHLOROPLASTIC"/>
    <property type="match status" value="1"/>
</dbReference>
<keyword evidence="3 7" id="KW-0694">RNA-binding</keyword>
<dbReference type="SUPFAM" id="SSF143800">
    <property type="entry name" value="L28p-like"/>
    <property type="match status" value="1"/>
</dbReference>
<dbReference type="GO" id="GO:0019843">
    <property type="term" value="F:rRNA binding"/>
    <property type="evidence" value="ECO:0007669"/>
    <property type="project" value="UniProtKB-KW"/>
</dbReference>
<comment type="subunit">
    <text evidence="7">Part of the 50S ribosomal subunit.</text>
</comment>
<dbReference type="NCBIfam" id="TIGR00105">
    <property type="entry name" value="L31"/>
    <property type="match status" value="1"/>
</dbReference>
<dbReference type="PRINTS" id="PR01249">
    <property type="entry name" value="RIBOSOMALL31"/>
</dbReference>
<feature type="region of interest" description="Disordered" evidence="8">
    <location>
        <begin position="70"/>
        <end position="102"/>
    </location>
</feature>
<dbReference type="GO" id="GO:1990904">
    <property type="term" value="C:ribonucleoprotein complex"/>
    <property type="evidence" value="ECO:0007669"/>
    <property type="project" value="UniProtKB-KW"/>
</dbReference>
<dbReference type="EMBL" id="DSPJ01000070">
    <property type="protein sequence ID" value="HEX62040.1"/>
    <property type="molecule type" value="Genomic_DNA"/>
</dbReference>
<evidence type="ECO:0000256" key="3">
    <source>
        <dbReference type="ARBA" id="ARBA00022884"/>
    </source>
</evidence>
<dbReference type="HAMAP" id="MF_00501">
    <property type="entry name" value="Ribosomal_bL31_1"/>
    <property type="match status" value="1"/>
</dbReference>
<evidence type="ECO:0000256" key="6">
    <source>
        <dbReference type="ARBA" id="ARBA00035687"/>
    </source>
</evidence>
<dbReference type="GO" id="GO:0006412">
    <property type="term" value="P:translation"/>
    <property type="evidence" value="ECO:0007669"/>
    <property type="project" value="UniProtKB-UniRule"/>
</dbReference>
<evidence type="ECO:0000256" key="2">
    <source>
        <dbReference type="ARBA" id="ARBA00022730"/>
    </source>
</evidence>
<dbReference type="InterPro" id="IPR034704">
    <property type="entry name" value="Ribosomal_bL28/bL31-like_sf"/>
</dbReference>
<gene>
    <name evidence="7" type="primary">rpmE</name>
    <name evidence="9" type="ORF">ENR01_02740</name>
</gene>
<evidence type="ECO:0000256" key="4">
    <source>
        <dbReference type="ARBA" id="ARBA00022980"/>
    </source>
</evidence>
<keyword evidence="4 7" id="KW-0689">Ribosomal protein</keyword>